<dbReference type="CDD" id="cd06558">
    <property type="entry name" value="crotonase-like"/>
    <property type="match status" value="1"/>
</dbReference>
<dbReference type="InterPro" id="IPR051053">
    <property type="entry name" value="ECH/Chromodomain_protein"/>
</dbReference>
<protein>
    <recommendedName>
        <fullName evidence="4">Enoyl-CoA hydratase</fullName>
    </recommendedName>
</protein>
<dbReference type="InterPro" id="IPR029045">
    <property type="entry name" value="ClpP/crotonase-like_dom_sf"/>
</dbReference>
<dbReference type="OrthoDB" id="2018133at2759"/>
<accession>A0A177F0A8</accession>
<comment type="caution">
    <text evidence="2">The sequence shown here is derived from an EMBL/GenBank/DDBJ whole genome shotgun (WGS) entry which is preliminary data.</text>
</comment>
<dbReference type="InterPro" id="IPR001753">
    <property type="entry name" value="Enoyl-CoA_hydra/iso"/>
</dbReference>
<name>A0A177F0A8_9EURO</name>
<dbReference type="InterPro" id="IPR014748">
    <property type="entry name" value="Enoyl-CoA_hydra_C"/>
</dbReference>
<dbReference type="EMBL" id="LVKK01000081">
    <property type="protein sequence ID" value="OAG36940.1"/>
    <property type="molecule type" value="Genomic_DNA"/>
</dbReference>
<dbReference type="Gene3D" id="1.10.12.10">
    <property type="entry name" value="Lyase 2-enoyl-coa Hydratase, Chain A, domain 2"/>
    <property type="match status" value="1"/>
</dbReference>
<dbReference type="AlphaFoldDB" id="A0A177F0A8"/>
<evidence type="ECO:0000256" key="1">
    <source>
        <dbReference type="ARBA" id="ARBA00005254"/>
    </source>
</evidence>
<evidence type="ECO:0008006" key="4">
    <source>
        <dbReference type="Google" id="ProtNLM"/>
    </source>
</evidence>
<organism evidence="2 3">
    <name type="scientific">Fonsecaea monophora</name>
    <dbReference type="NCBI Taxonomy" id="254056"/>
    <lineage>
        <taxon>Eukaryota</taxon>
        <taxon>Fungi</taxon>
        <taxon>Dikarya</taxon>
        <taxon>Ascomycota</taxon>
        <taxon>Pezizomycotina</taxon>
        <taxon>Eurotiomycetes</taxon>
        <taxon>Chaetothyriomycetidae</taxon>
        <taxon>Chaetothyriales</taxon>
        <taxon>Herpotrichiellaceae</taxon>
        <taxon>Fonsecaea</taxon>
    </lineage>
</organism>
<dbReference type="GeneID" id="34604042"/>
<reference evidence="2 3" key="1">
    <citation type="submission" date="2016-03" db="EMBL/GenBank/DDBJ databases">
        <title>Draft genome sequence of the Fonsecaea monophora CBS 269.37.</title>
        <authorList>
            <person name="Bombassaro A."/>
            <person name="Vinicius W.A."/>
            <person name="De Hoog S."/>
            <person name="Sun J."/>
            <person name="Souza E.M."/>
            <person name="Raittz R.T."/>
            <person name="Costa F."/>
            <person name="Leao A.C."/>
            <person name="Tadra-Sfeir M.Z."/>
            <person name="Baura V."/>
            <person name="Balsanelli E."/>
            <person name="Pedrosa F.O."/>
            <person name="Moreno L.F."/>
            <person name="Steffens M.B."/>
            <person name="Xi L."/>
            <person name="Bocca A.L."/>
            <person name="Felipe M.S."/>
            <person name="Teixeira M."/>
            <person name="Telles Filho F.Q."/>
            <person name="Azevedo C.M."/>
            <person name="Gomes R."/>
            <person name="Vicente V.A."/>
        </authorList>
    </citation>
    <scope>NUCLEOTIDE SEQUENCE [LARGE SCALE GENOMIC DNA]</scope>
    <source>
        <strain evidence="2 3">CBS 269.37</strain>
    </source>
</reference>
<evidence type="ECO:0000313" key="2">
    <source>
        <dbReference type="EMBL" id="OAG36940.1"/>
    </source>
</evidence>
<comment type="similarity">
    <text evidence="1">Belongs to the enoyl-CoA hydratase/isomerase family.</text>
</comment>
<keyword evidence="3" id="KW-1185">Reference proteome</keyword>
<sequence>MYHSTALVETPQSYMTLALPDIEVLHVPESSPTPTPVLVIRLNRPSKKNAFTGPMRSSIETVYRLVNVDSRVKVVVLTGAGSAFCAGADLEIGWPGSTNKGGQDTIKKSERDADHRDRGGRAVLAIHQCSKPTITAINGAAVGIGVTMCLPATIRIASADAKIGFVFSRRGIVMDACSSYFLPRLIGLSKALHVTATGGVYRADHPLMRSLFSEIHPTPEETFRRALELADELATYSSSVSLKLMRDLMNYGPNSAEETHLLDSRLLHQLFGTRDNKEGVDSFFEKRPPVFKGNMQEDAPETWPWWPQIDIGTLRPGSRYASKL</sequence>
<dbReference type="Proteomes" id="UP000077002">
    <property type="component" value="Unassembled WGS sequence"/>
</dbReference>
<dbReference type="SUPFAM" id="SSF52096">
    <property type="entry name" value="ClpP/crotonase"/>
    <property type="match status" value="1"/>
</dbReference>
<dbReference type="Pfam" id="PF00378">
    <property type="entry name" value="ECH_1"/>
    <property type="match status" value="1"/>
</dbReference>
<evidence type="ECO:0000313" key="3">
    <source>
        <dbReference type="Proteomes" id="UP000077002"/>
    </source>
</evidence>
<dbReference type="PANTHER" id="PTHR43684:SF4">
    <property type="entry name" value="ENOYL-COA HYDRATASE_ISOMERASE FAMILY PROTEIN (AFU_ORTHOLOGUE AFUA_1G01890)"/>
    <property type="match status" value="1"/>
</dbReference>
<dbReference type="RefSeq" id="XP_022508892.1">
    <property type="nucleotide sequence ID" value="XM_022658842.1"/>
</dbReference>
<dbReference type="PANTHER" id="PTHR43684">
    <property type="match status" value="1"/>
</dbReference>
<gene>
    <name evidence="2" type="ORF">AYO21_08901</name>
</gene>
<proteinExistence type="inferred from homology"/>
<dbReference type="Gene3D" id="3.90.226.10">
    <property type="entry name" value="2-enoyl-CoA Hydratase, Chain A, domain 1"/>
    <property type="match status" value="1"/>
</dbReference>